<reference evidence="3" key="2">
    <citation type="submission" date="2025-09" db="UniProtKB">
        <authorList>
            <consortium name="Ensembl"/>
        </authorList>
    </citation>
    <scope>IDENTIFICATION</scope>
</reference>
<dbReference type="InterPro" id="IPR015143">
    <property type="entry name" value="L27_1"/>
</dbReference>
<proteinExistence type="predicted"/>
<dbReference type="Proteomes" id="UP000472267">
    <property type="component" value="Unassembled WGS sequence"/>
</dbReference>
<accession>A0A672I9V2</accession>
<sequence>MLTVGRDETEERQNRLTCPLSPSPSRPPSPDTARALGLLEEFCSELKTPEEQQLKTAVHRVMSVFQSRLFDALLGESGGDSPSNQLR</sequence>
<protein>
    <recommendedName>
        <fullName evidence="2">L27-1 domain-containing protein</fullName>
    </recommendedName>
</protein>
<name>A0A672I9V2_SALFA</name>
<dbReference type="Gene3D" id="1.10.287.470">
    <property type="entry name" value="Helix hairpin bin"/>
    <property type="match status" value="1"/>
</dbReference>
<evidence type="ECO:0000259" key="2">
    <source>
        <dbReference type="Pfam" id="PF09058"/>
    </source>
</evidence>
<reference evidence="3" key="1">
    <citation type="submission" date="2025-08" db="UniProtKB">
        <authorList>
            <consortium name="Ensembl"/>
        </authorList>
    </citation>
    <scope>IDENTIFICATION</scope>
</reference>
<feature type="compositionally biased region" description="Pro residues" evidence="1">
    <location>
        <begin position="21"/>
        <end position="30"/>
    </location>
</feature>
<dbReference type="Ensembl" id="ENSSFAT00005039340.1">
    <property type="protein sequence ID" value="ENSSFAP00005037932.1"/>
    <property type="gene ID" value="ENSSFAG00005019066.1"/>
</dbReference>
<dbReference type="Pfam" id="PF09058">
    <property type="entry name" value="L27_1"/>
    <property type="match status" value="1"/>
</dbReference>
<feature type="domain" description="L27-1" evidence="2">
    <location>
        <begin position="31"/>
        <end position="74"/>
    </location>
</feature>
<dbReference type="InParanoid" id="A0A672I9V2"/>
<evidence type="ECO:0000313" key="4">
    <source>
        <dbReference type="Proteomes" id="UP000472267"/>
    </source>
</evidence>
<organism evidence="3 4">
    <name type="scientific">Salarias fasciatus</name>
    <name type="common">Jewelled blenny</name>
    <name type="synonym">Blennius fasciatus</name>
    <dbReference type="NCBI Taxonomy" id="181472"/>
    <lineage>
        <taxon>Eukaryota</taxon>
        <taxon>Metazoa</taxon>
        <taxon>Chordata</taxon>
        <taxon>Craniata</taxon>
        <taxon>Vertebrata</taxon>
        <taxon>Euteleostomi</taxon>
        <taxon>Actinopterygii</taxon>
        <taxon>Neopterygii</taxon>
        <taxon>Teleostei</taxon>
        <taxon>Neoteleostei</taxon>
        <taxon>Acanthomorphata</taxon>
        <taxon>Ovalentaria</taxon>
        <taxon>Blenniimorphae</taxon>
        <taxon>Blenniiformes</taxon>
        <taxon>Blennioidei</taxon>
        <taxon>Blenniidae</taxon>
        <taxon>Salariinae</taxon>
        <taxon>Salarias</taxon>
    </lineage>
</organism>
<feature type="region of interest" description="Disordered" evidence="1">
    <location>
        <begin position="1"/>
        <end position="32"/>
    </location>
</feature>
<feature type="compositionally biased region" description="Basic and acidic residues" evidence="1">
    <location>
        <begin position="1"/>
        <end position="14"/>
    </location>
</feature>
<dbReference type="SUPFAM" id="SSF101288">
    <property type="entry name" value="L27 domain"/>
    <property type="match status" value="1"/>
</dbReference>
<evidence type="ECO:0000256" key="1">
    <source>
        <dbReference type="SAM" id="MobiDB-lite"/>
    </source>
</evidence>
<dbReference type="AlphaFoldDB" id="A0A672I9V2"/>
<keyword evidence="4" id="KW-1185">Reference proteome</keyword>
<dbReference type="InterPro" id="IPR036892">
    <property type="entry name" value="L27_dom_sf"/>
</dbReference>
<evidence type="ECO:0000313" key="3">
    <source>
        <dbReference type="Ensembl" id="ENSSFAP00005037932.1"/>
    </source>
</evidence>